<evidence type="ECO:0000313" key="1">
    <source>
        <dbReference type="EMBL" id="CAF1350978.1"/>
    </source>
</evidence>
<protein>
    <submittedName>
        <fullName evidence="1">Uncharacterized protein</fullName>
    </submittedName>
</protein>
<sequence>MMMTTIRLFSIYYLVIIYSNVQTRHIHLSKTLSRKSIHICEQYLNITDCYYFSCIDSIYQCGRENLLVQFSYAFCEAKLERSFDFLTRSGQLWAKATEICLMQELNYFLNTDLSLTCSEIDRYMLNKYPICLTQSHSLFSICSIMCNNLEILIDIFDNWTLKNLNLKRLLLETSRLCQEQSQMEYVIDIGQSNIRTILWSLCLDSLKTKFQNFDPNELMICTYERSGMFADVNQEKK</sequence>
<reference evidence="1" key="1">
    <citation type="submission" date="2021-02" db="EMBL/GenBank/DDBJ databases">
        <authorList>
            <person name="Nowell W R."/>
        </authorList>
    </citation>
    <scope>NUCLEOTIDE SEQUENCE</scope>
</reference>
<comment type="caution">
    <text evidence="1">The sequence shown here is derived from an EMBL/GenBank/DDBJ whole genome shotgun (WGS) entry which is preliminary data.</text>
</comment>
<dbReference type="AlphaFoldDB" id="A0A815H945"/>
<dbReference type="Proteomes" id="UP000663891">
    <property type="component" value="Unassembled WGS sequence"/>
</dbReference>
<proteinExistence type="predicted"/>
<gene>
    <name evidence="2" type="ORF">OKA104_LOCUS7629</name>
    <name evidence="1" type="ORF">VCS650_LOCUS33768</name>
</gene>
<dbReference type="OrthoDB" id="9993392at2759"/>
<name>A0A815H945_9BILA</name>
<evidence type="ECO:0000313" key="2">
    <source>
        <dbReference type="EMBL" id="CAF3621180.1"/>
    </source>
</evidence>
<dbReference type="EMBL" id="CAJOAY010000297">
    <property type="protein sequence ID" value="CAF3621180.1"/>
    <property type="molecule type" value="Genomic_DNA"/>
</dbReference>
<organism evidence="1 3">
    <name type="scientific">Adineta steineri</name>
    <dbReference type="NCBI Taxonomy" id="433720"/>
    <lineage>
        <taxon>Eukaryota</taxon>
        <taxon>Metazoa</taxon>
        <taxon>Spiralia</taxon>
        <taxon>Gnathifera</taxon>
        <taxon>Rotifera</taxon>
        <taxon>Eurotatoria</taxon>
        <taxon>Bdelloidea</taxon>
        <taxon>Adinetida</taxon>
        <taxon>Adinetidae</taxon>
        <taxon>Adineta</taxon>
    </lineage>
</organism>
<accession>A0A815H945</accession>
<dbReference type="EMBL" id="CAJNON010000673">
    <property type="protein sequence ID" value="CAF1350978.1"/>
    <property type="molecule type" value="Genomic_DNA"/>
</dbReference>
<evidence type="ECO:0000313" key="3">
    <source>
        <dbReference type="Proteomes" id="UP000663891"/>
    </source>
</evidence>
<dbReference type="Proteomes" id="UP000663881">
    <property type="component" value="Unassembled WGS sequence"/>
</dbReference>